<dbReference type="Pfam" id="PF09532">
    <property type="entry name" value="FDF"/>
    <property type="match status" value="1"/>
</dbReference>
<dbReference type="SMART" id="SM01199">
    <property type="entry name" value="FDF"/>
    <property type="match status" value="1"/>
</dbReference>
<dbReference type="PANTHER" id="PTHR13612:SF0">
    <property type="entry name" value="ENHANCER OF MRNA-DECAPPING PROTEIN 3"/>
    <property type="match status" value="1"/>
</dbReference>
<dbReference type="InterPro" id="IPR025762">
    <property type="entry name" value="DFDF"/>
</dbReference>
<dbReference type="InterPro" id="IPR001305">
    <property type="entry name" value="HSP_DnaJ_Cys-rich_dom"/>
</dbReference>
<dbReference type="STRING" id="403673.A0A177WEA0"/>
<feature type="domain" description="YjeF N-terminal" evidence="6">
    <location>
        <begin position="704"/>
        <end position="948"/>
    </location>
</feature>
<feature type="compositionally biased region" description="Polar residues" evidence="5">
    <location>
        <begin position="338"/>
        <end position="354"/>
    </location>
</feature>
<reference evidence="8 9" key="1">
    <citation type="submission" date="2006-10" db="EMBL/GenBank/DDBJ databases">
        <title>The Genome Sequence of Batrachochytrium dendrobatidis JEL423.</title>
        <authorList>
            <consortium name="The Broad Institute Genome Sequencing Platform"/>
            <person name="Birren B."/>
            <person name="Lander E."/>
            <person name="Galagan J."/>
            <person name="Cuomo C."/>
            <person name="Devon K."/>
            <person name="Jaffe D."/>
            <person name="Butler J."/>
            <person name="Alvarez P."/>
            <person name="Gnerre S."/>
            <person name="Grabherr M."/>
            <person name="Kleber M."/>
            <person name="Mauceli E."/>
            <person name="Brockman W."/>
            <person name="Young S."/>
            <person name="LaButti K."/>
            <person name="Sykes S."/>
            <person name="DeCaprio D."/>
            <person name="Crawford M."/>
            <person name="Koehrsen M."/>
            <person name="Engels R."/>
            <person name="Montgomery P."/>
            <person name="Pearson M."/>
            <person name="Howarth C."/>
            <person name="Larson L."/>
            <person name="White J."/>
            <person name="O'Leary S."/>
            <person name="Kodira C."/>
            <person name="Zeng Q."/>
            <person name="Yandava C."/>
            <person name="Alvarado L."/>
            <person name="Longcore J."/>
            <person name="James T."/>
        </authorList>
    </citation>
    <scope>NUCLEOTIDE SEQUENCE [LARGE SCALE GENOMIC DNA]</scope>
    <source>
        <strain evidence="8 9">JEL423</strain>
    </source>
</reference>
<keyword evidence="4" id="KW-0963">Cytoplasm</keyword>
<organism evidence="8 9">
    <name type="scientific">Batrachochytrium dendrobatidis (strain JEL423)</name>
    <dbReference type="NCBI Taxonomy" id="403673"/>
    <lineage>
        <taxon>Eukaryota</taxon>
        <taxon>Fungi</taxon>
        <taxon>Fungi incertae sedis</taxon>
        <taxon>Chytridiomycota</taxon>
        <taxon>Chytridiomycota incertae sedis</taxon>
        <taxon>Chytridiomycetes</taxon>
        <taxon>Rhizophydiales</taxon>
        <taxon>Rhizophydiales incertae sedis</taxon>
        <taxon>Batrachochytrium</taxon>
    </lineage>
</organism>
<feature type="region of interest" description="Disordered" evidence="5">
    <location>
        <begin position="430"/>
        <end position="497"/>
    </location>
</feature>
<protein>
    <recommendedName>
        <fullName evidence="3">Enhancer of mRNA-decapping protein 3</fullName>
    </recommendedName>
</protein>
<dbReference type="PROSITE" id="PS51385">
    <property type="entry name" value="YJEF_N"/>
    <property type="match status" value="1"/>
</dbReference>
<dbReference type="InterPro" id="IPR004443">
    <property type="entry name" value="YjeF_N_dom"/>
</dbReference>
<name>A0A177WEA0_BATDL</name>
<dbReference type="GO" id="GO:0000932">
    <property type="term" value="C:P-body"/>
    <property type="evidence" value="ECO:0007669"/>
    <property type="project" value="UniProtKB-SubCell"/>
</dbReference>
<comment type="similarity">
    <text evidence="2">Belongs to the EDC3 family.</text>
</comment>
<dbReference type="Gene3D" id="3.40.50.10260">
    <property type="entry name" value="YjeF N-terminal domain"/>
    <property type="match status" value="1"/>
</dbReference>
<evidence type="ECO:0000313" key="8">
    <source>
        <dbReference type="EMBL" id="OAJ38438.1"/>
    </source>
</evidence>
<dbReference type="SUPFAM" id="SSF57938">
    <property type="entry name" value="DnaJ/Hsp40 cysteine-rich domain"/>
    <property type="match status" value="1"/>
</dbReference>
<proteinExistence type="inferred from homology"/>
<dbReference type="SUPFAM" id="SSF64153">
    <property type="entry name" value="YjeF N-terminal domain-like"/>
    <property type="match status" value="1"/>
</dbReference>
<evidence type="ECO:0000256" key="5">
    <source>
        <dbReference type="SAM" id="MobiDB-lite"/>
    </source>
</evidence>
<evidence type="ECO:0000259" key="7">
    <source>
        <dbReference type="PROSITE" id="PS51512"/>
    </source>
</evidence>
<dbReference type="AlphaFoldDB" id="A0A177WEA0"/>
<dbReference type="PROSITE" id="PS51512">
    <property type="entry name" value="DFDF"/>
    <property type="match status" value="1"/>
</dbReference>
<evidence type="ECO:0000256" key="2">
    <source>
        <dbReference type="ARBA" id="ARBA00006610"/>
    </source>
</evidence>
<feature type="region of interest" description="Disordered" evidence="5">
    <location>
        <begin position="336"/>
        <end position="390"/>
    </location>
</feature>
<reference evidence="8 9" key="2">
    <citation type="submission" date="2016-05" db="EMBL/GenBank/DDBJ databases">
        <title>Lineage-specific infection strategies underlie the spectrum of fungal disease in amphibians.</title>
        <authorList>
            <person name="Cuomo C.A."/>
            <person name="Farrer R.A."/>
            <person name="James T."/>
            <person name="Longcore J."/>
            <person name="Birren B."/>
        </authorList>
    </citation>
    <scope>NUCLEOTIDE SEQUENCE [LARGE SCALE GENOMIC DNA]</scope>
    <source>
        <strain evidence="8 9">JEL423</strain>
    </source>
</reference>
<evidence type="ECO:0000313" key="9">
    <source>
        <dbReference type="Proteomes" id="UP000077115"/>
    </source>
</evidence>
<dbReference type="GO" id="GO:0051082">
    <property type="term" value="F:unfolded protein binding"/>
    <property type="evidence" value="ECO:0007669"/>
    <property type="project" value="InterPro"/>
</dbReference>
<dbReference type="Proteomes" id="UP000077115">
    <property type="component" value="Unassembled WGS sequence"/>
</dbReference>
<evidence type="ECO:0000259" key="6">
    <source>
        <dbReference type="PROSITE" id="PS51385"/>
    </source>
</evidence>
<feature type="domain" description="DFDF" evidence="7">
    <location>
        <begin position="495"/>
        <end position="531"/>
    </location>
</feature>
<evidence type="ECO:0000256" key="1">
    <source>
        <dbReference type="ARBA" id="ARBA00004201"/>
    </source>
</evidence>
<dbReference type="GO" id="GO:0031072">
    <property type="term" value="F:heat shock protein binding"/>
    <property type="evidence" value="ECO:0007669"/>
    <property type="project" value="InterPro"/>
</dbReference>
<dbReference type="GO" id="GO:0033962">
    <property type="term" value="P:P-body assembly"/>
    <property type="evidence" value="ECO:0007669"/>
    <property type="project" value="TreeGrafter"/>
</dbReference>
<comment type="subcellular location">
    <subcellularLocation>
        <location evidence="1">Cytoplasm</location>
        <location evidence="1">P-body</location>
    </subcellularLocation>
</comment>
<feature type="compositionally biased region" description="Polar residues" evidence="5">
    <location>
        <begin position="370"/>
        <end position="390"/>
    </location>
</feature>
<gene>
    <name evidence="8" type="ORF">BDEG_22368</name>
</gene>
<dbReference type="InterPro" id="IPR019050">
    <property type="entry name" value="FDF_dom"/>
</dbReference>
<dbReference type="GO" id="GO:0031087">
    <property type="term" value="P:deadenylation-independent decapping of nuclear-transcribed mRNA"/>
    <property type="evidence" value="ECO:0007669"/>
    <property type="project" value="TreeGrafter"/>
</dbReference>
<dbReference type="OrthoDB" id="447042at2759"/>
<evidence type="ECO:0000256" key="4">
    <source>
        <dbReference type="ARBA" id="ARBA00022490"/>
    </source>
</evidence>
<dbReference type="InterPro" id="IPR036652">
    <property type="entry name" value="YjeF_N_dom_sf"/>
</dbReference>
<evidence type="ECO:0000256" key="3">
    <source>
        <dbReference type="ARBA" id="ARBA00015797"/>
    </source>
</evidence>
<dbReference type="InterPro" id="IPR036410">
    <property type="entry name" value="HSP_DnaJ_Cys-rich_dom_sf"/>
</dbReference>
<dbReference type="GO" id="GO:0003729">
    <property type="term" value="F:mRNA binding"/>
    <property type="evidence" value="ECO:0007669"/>
    <property type="project" value="TreeGrafter"/>
</dbReference>
<dbReference type="PANTHER" id="PTHR13612">
    <property type="entry name" value="ENHANCER OF MRNA-DECAPPING PROTEIN 3"/>
    <property type="match status" value="1"/>
</dbReference>
<feature type="compositionally biased region" description="Polar residues" evidence="5">
    <location>
        <begin position="430"/>
        <end position="459"/>
    </location>
</feature>
<dbReference type="EMBL" id="DS022301">
    <property type="protein sequence ID" value="OAJ38438.1"/>
    <property type="molecule type" value="Genomic_DNA"/>
</dbReference>
<accession>A0A177WEA0</accession>
<dbReference type="CDD" id="cd10719">
    <property type="entry name" value="DnaJ_zf"/>
    <property type="match status" value="1"/>
</dbReference>
<dbReference type="VEuPathDB" id="FungiDB:BDEG_22368"/>
<sequence length="1011" mass="109852">MSVRGACPRCNGFGFFHSSLDKHDRPATQRCKKCAECSVCDGSGVTVGVIGCRRCNGRGFSHNPRAIVPHTIAEQMRCFDCEECKECKGEGVLDSKRFQDIRRASLSAKQNSMSYLQAMPSSSSINLLAGAGGNIATNTAGGTLLDPLATDKAGNLLQQQNTRGTILSSQSDSLKFPPMVPDLAQLGPLTTTHMAIQPATLHPHMMGIFGVQIDQTIFDAMMAASMTLSESVPLSQTNAVGNAGSGGISGATRCQGTGTIVGKKGCDTCESSLLKVTLHSGQVVIGTVTTVDLAIPSLILSNVKLLVYGVEHQLQQYTVAGKDILDVDILKSADTQRKSSSAFEPPLQSGSTAPAQHEPSQPIVYPPQHHYQQSSNIASQMQPSQSTAMDMPASQQFQVVSSIHFSELVEPSIATKPQTYEEILKTLAPRQQQNANQQSNPTNKQNVSEFQSIGSSHWPSSPPRSNKFDYGSSSPQRGRYRNKVQYHGGPDNSVTFDTNPQNISEDFDFAASLLQFDKSRIFAEMRHNDTVSPEARLVGHNLRSASNGCGGSESFLTKHQMSKHKSQPMMSFRDNVLDDNSTSDDEAGNNAEVEEFGIESDSAGPTSSKHSAQLSDVHSMMPNRSFRNSFDNGLVHSTNNIGNYQDNESNMKSGVGELRIDQFDSLPNQPSILRDGVTDLLDGKHCHFETKQGIYVPTVTPLEMLDIECITANEIGLSDEQMVENGGRSAAILAMQTLGESRIRLENHSSKPFIVVLVGNNKTGAYGLVAARHLVNHECRVLVCCTSNEAELIHLVALQKKIFFSTGGTLVKSARDLPNFQMEHVDIIIDAMLGSHQTLTELPTKKDRDAIVQMIEWANYSTNTPVQHSQGRATTTDSPTGRFQAPCILSIDMPSGISATTGCPTSLTYIQSFWTIAMGMAKTGHLRSHKYHGDLFLADIGIMPAVTQRISNLGGKIRLKMDIDDSGSNKYGVSKSRRAKAATRRYTPPFGDKYLVLLEHVSWTDILSKNN</sequence>
<dbReference type="Pfam" id="PF03853">
    <property type="entry name" value="YjeF_N"/>
    <property type="match status" value="1"/>
</dbReference>